<comment type="caution">
    <text evidence="1">The sequence shown here is derived from an EMBL/GenBank/DDBJ whole genome shotgun (WGS) entry which is preliminary data.</text>
</comment>
<dbReference type="InterPro" id="IPR026341">
    <property type="entry name" value="T9SS_type_B"/>
</dbReference>
<name>A0A936ZRM4_9FLAO</name>
<dbReference type="Proteomes" id="UP000651057">
    <property type="component" value="Unassembled WGS sequence"/>
</dbReference>
<keyword evidence="2" id="KW-1185">Reference proteome</keyword>
<dbReference type="RefSeq" id="WP_201917673.1">
    <property type="nucleotide sequence ID" value="NZ_BAABAX010000023.1"/>
</dbReference>
<reference evidence="1" key="1">
    <citation type="submission" date="2021-01" db="EMBL/GenBank/DDBJ databases">
        <authorList>
            <person name="Zhong Y.L."/>
        </authorList>
    </citation>
    <scope>NUCLEOTIDE SEQUENCE</scope>
    <source>
        <strain evidence="1">KCTC 23302</strain>
    </source>
</reference>
<dbReference type="Pfam" id="PF13585">
    <property type="entry name" value="CHU_C"/>
    <property type="match status" value="1"/>
</dbReference>
<organism evidence="1 2">
    <name type="scientific">Aquimarina mytili</name>
    <dbReference type="NCBI Taxonomy" id="874423"/>
    <lineage>
        <taxon>Bacteria</taxon>
        <taxon>Pseudomonadati</taxon>
        <taxon>Bacteroidota</taxon>
        <taxon>Flavobacteriia</taxon>
        <taxon>Flavobacteriales</taxon>
        <taxon>Flavobacteriaceae</taxon>
        <taxon>Aquimarina</taxon>
    </lineage>
</organism>
<evidence type="ECO:0000313" key="1">
    <source>
        <dbReference type="EMBL" id="MBL0683047.1"/>
    </source>
</evidence>
<sequence>MKTKGNRLKILGGSIAKILLLIFLIPNTSLGQCNTAYPDIRVCDMTIIDGDGVPGPDGVINLYDEISGLTPQVGDEWFDPGFNFALSPDGELRLWDLDNASKAVTDYQFILLNSGSGCTDQIVGRVNLILGPYSGQALPPSGLNEVNVIVCDIEDPCILDPDPLVDIDLFETLVSLDNVPPPHLNGFWEYIGPPRTDINLTGSLFSTTIPYTPGDGRIDSDEFAFRYTVTGFDPTCPPQSVTEVKISVVRQVFSGYASRYNICQSSFENGDYDASINLRDNDYLLNEDLEGTWALDGVQITSPDDSEVNLKALYDDLVAANPRFGCQVFNFTYTVEQRSGVCEDDSSTVRFTVFEALKPFSQNGPPPEICSEEFTDPSTDLYDFIEFFTDSNGVLFDYMDGSSTEDYVQWDFVSGPSDLNLQANLDDEMITDPSERHRGIINIPGAATGTYVFRYTVAPELLCSMYGSQELFNPNFCRPDTVSSHPCGPETAEITIIISPIDYPGENTIGINLCESLGSVDLRSLLNTNGTDTIVTNGVWTNAVGDVIDNMFVFPDSDASQTFTFTYTTTSSGGCTDSANLSFRINKVANAGGSNSGITLCSDNLTITLFDLLSGNPDTTGTWTGPFGYRSPDHLGVFEANNTMLAPLNEGIYTYTVPANAGCSTDALSTVAIRIAEPAEIGNDRSETFCKLDGNVNLFSLLDRNTVRTGFFQDSDNTDALTPDGVVEFETLTSGIYNFRYVVTNSLPCDESSLNVAVQIIDVPMPNVPEQEFCILDAKRLGDIDVDVLQFNWYSTIDSDVPITDNPLLLDEQVYFITNVDTDNCESERLPVLINILNTGEKFSNGELCSIDFQDGVSPNGDGQNDTFNLVIDDVYNIPEAFPDFDIKIYNRYGALVYEGDKDTEEFRGTSNASVRIGDNLPSGTYFYIFSPNFENNLPIQGSFYLSR</sequence>
<protein>
    <submittedName>
        <fullName evidence="1">Gliding motility-associated C-terminal domain-containing protein</fullName>
    </submittedName>
</protein>
<proteinExistence type="predicted"/>
<dbReference type="EMBL" id="JAERQJ010000002">
    <property type="protein sequence ID" value="MBL0683047.1"/>
    <property type="molecule type" value="Genomic_DNA"/>
</dbReference>
<dbReference type="AlphaFoldDB" id="A0A936ZRM4"/>
<dbReference type="NCBIfam" id="TIGR04131">
    <property type="entry name" value="Bac_Flav_CTERM"/>
    <property type="match status" value="1"/>
</dbReference>
<accession>A0A936ZRM4</accession>
<gene>
    <name evidence="1" type="ORF">JJQ60_05945</name>
</gene>
<evidence type="ECO:0000313" key="2">
    <source>
        <dbReference type="Proteomes" id="UP000651057"/>
    </source>
</evidence>